<dbReference type="AlphaFoldDB" id="A0A644YEY6"/>
<evidence type="ECO:0000256" key="3">
    <source>
        <dbReference type="ARBA" id="ARBA00023052"/>
    </source>
</evidence>
<sequence length="88" mass="9665">MNIEPLADKFLAFGWDVAEVDGHDVAALTEALEQPRSAKDRPLALICRTVKGKGVSYMENQAGWHGASICDADYIRAMADLNRTTEVE</sequence>
<protein>
    <recommendedName>
        <fullName evidence="4">Transketolase N-terminal domain-containing protein</fullName>
    </recommendedName>
</protein>
<gene>
    <name evidence="5" type="ORF">SDC9_73682</name>
</gene>
<evidence type="ECO:0000256" key="2">
    <source>
        <dbReference type="ARBA" id="ARBA00007131"/>
    </source>
</evidence>
<name>A0A644YEY6_9ZZZZ</name>
<evidence type="ECO:0000256" key="1">
    <source>
        <dbReference type="ARBA" id="ARBA00001964"/>
    </source>
</evidence>
<organism evidence="5">
    <name type="scientific">bioreactor metagenome</name>
    <dbReference type="NCBI Taxonomy" id="1076179"/>
    <lineage>
        <taxon>unclassified sequences</taxon>
        <taxon>metagenomes</taxon>
        <taxon>ecological metagenomes</taxon>
    </lineage>
</organism>
<comment type="similarity">
    <text evidence="2">Belongs to the transketolase family.</text>
</comment>
<comment type="cofactor">
    <cofactor evidence="1">
        <name>thiamine diphosphate</name>
        <dbReference type="ChEBI" id="CHEBI:58937"/>
    </cofactor>
</comment>
<dbReference type="InterPro" id="IPR029061">
    <property type="entry name" value="THDP-binding"/>
</dbReference>
<accession>A0A644YEY6</accession>
<dbReference type="PANTHER" id="PTHR47514">
    <property type="entry name" value="TRANSKETOLASE N-TERMINAL SECTION-RELATED"/>
    <property type="match status" value="1"/>
</dbReference>
<keyword evidence="3" id="KW-0786">Thiamine pyrophosphate</keyword>
<proteinExistence type="inferred from homology"/>
<dbReference type="PANTHER" id="PTHR47514:SF1">
    <property type="entry name" value="TRANSKETOLASE N-TERMINAL SECTION-RELATED"/>
    <property type="match status" value="1"/>
</dbReference>
<evidence type="ECO:0000313" key="5">
    <source>
        <dbReference type="EMBL" id="MPM27172.1"/>
    </source>
</evidence>
<dbReference type="Pfam" id="PF00456">
    <property type="entry name" value="Transketolase_N"/>
    <property type="match status" value="1"/>
</dbReference>
<evidence type="ECO:0000259" key="4">
    <source>
        <dbReference type="Pfam" id="PF00456"/>
    </source>
</evidence>
<reference evidence="5" key="1">
    <citation type="submission" date="2019-08" db="EMBL/GenBank/DDBJ databases">
        <authorList>
            <person name="Kucharzyk K."/>
            <person name="Murdoch R.W."/>
            <person name="Higgins S."/>
            <person name="Loffler F."/>
        </authorList>
    </citation>
    <scope>NUCLEOTIDE SEQUENCE</scope>
</reference>
<dbReference type="Gene3D" id="3.40.50.970">
    <property type="match status" value="1"/>
</dbReference>
<feature type="domain" description="Transketolase N-terminal" evidence="4">
    <location>
        <begin position="4"/>
        <end position="73"/>
    </location>
</feature>
<dbReference type="EMBL" id="VSSQ01004926">
    <property type="protein sequence ID" value="MPM27172.1"/>
    <property type="molecule type" value="Genomic_DNA"/>
</dbReference>
<dbReference type="InterPro" id="IPR005474">
    <property type="entry name" value="Transketolase_N"/>
</dbReference>
<dbReference type="SUPFAM" id="SSF52518">
    <property type="entry name" value="Thiamin diphosphate-binding fold (THDP-binding)"/>
    <property type="match status" value="1"/>
</dbReference>
<comment type="caution">
    <text evidence="5">The sequence shown here is derived from an EMBL/GenBank/DDBJ whole genome shotgun (WGS) entry which is preliminary data.</text>
</comment>